<dbReference type="CDD" id="cd01883">
    <property type="entry name" value="EF1_alpha"/>
    <property type="match status" value="1"/>
</dbReference>
<dbReference type="GO" id="GO:0010446">
    <property type="term" value="P:response to alkaline pH"/>
    <property type="evidence" value="ECO:0007669"/>
    <property type="project" value="UniProtKB-ARBA"/>
</dbReference>
<evidence type="ECO:0000256" key="4">
    <source>
        <dbReference type="ARBA" id="ARBA00022741"/>
    </source>
</evidence>
<dbReference type="InterPro" id="IPR054696">
    <property type="entry name" value="GTP-eEF1A_C"/>
</dbReference>
<evidence type="ECO:0000313" key="10">
    <source>
        <dbReference type="EMBL" id="BAN37893.1"/>
    </source>
</evidence>
<dbReference type="CDD" id="cd03693">
    <property type="entry name" value="EF1_alpha_II"/>
    <property type="match status" value="1"/>
</dbReference>
<keyword evidence="6" id="KW-0648">Protein biosynthesis</keyword>
<dbReference type="PANTHER" id="PTHR23115">
    <property type="entry name" value="TRANSLATION FACTOR"/>
    <property type="match status" value="1"/>
</dbReference>
<proteinExistence type="evidence at transcript level"/>
<keyword evidence="7 8" id="KW-0342">GTP-binding</keyword>
<dbReference type="InterPro" id="IPR000795">
    <property type="entry name" value="T_Tr_GTP-bd_dom"/>
</dbReference>
<evidence type="ECO:0000256" key="3">
    <source>
        <dbReference type="ARBA" id="ARBA00022490"/>
    </source>
</evidence>
<dbReference type="GO" id="GO:0031143">
    <property type="term" value="C:pseudopodium"/>
    <property type="evidence" value="ECO:0007669"/>
    <property type="project" value="UniProtKB-ARBA"/>
</dbReference>
<comment type="subcellular location">
    <subcellularLocation>
        <location evidence="1">Cytoplasm</location>
    </subcellularLocation>
</comment>
<dbReference type="PROSITE" id="PS51722">
    <property type="entry name" value="G_TR_2"/>
    <property type="match status" value="1"/>
</dbReference>
<keyword evidence="4 8" id="KW-0547">Nucleotide-binding</keyword>
<dbReference type="FunFam" id="2.40.30.10:FF:000003">
    <property type="entry name" value="Elongation factor 1-alpha"/>
    <property type="match status" value="1"/>
</dbReference>
<dbReference type="PROSITE" id="PS00301">
    <property type="entry name" value="G_TR_1"/>
    <property type="match status" value="1"/>
</dbReference>
<dbReference type="Pfam" id="PF00009">
    <property type="entry name" value="GTP_EFTU"/>
    <property type="match status" value="1"/>
</dbReference>
<dbReference type="InterPro" id="IPR009000">
    <property type="entry name" value="Transl_B-barrel_sf"/>
</dbReference>
<dbReference type="GO" id="GO:0051015">
    <property type="term" value="F:actin filament binding"/>
    <property type="evidence" value="ECO:0007669"/>
    <property type="project" value="UniProtKB-ARBA"/>
</dbReference>
<protein>
    <recommendedName>
        <fullName evidence="8">Elongation factor 1-alpha</fullName>
    </recommendedName>
</protein>
<dbReference type="GO" id="GO:0051017">
    <property type="term" value="P:actin filament bundle assembly"/>
    <property type="evidence" value="ECO:0007669"/>
    <property type="project" value="UniProtKB-ARBA"/>
</dbReference>
<dbReference type="Gene3D" id="2.40.30.10">
    <property type="entry name" value="Translation factors"/>
    <property type="match status" value="2"/>
</dbReference>
<dbReference type="FunFam" id="2.40.30.10:FF:000005">
    <property type="entry name" value="Elongation factor 1-alpha"/>
    <property type="match status" value="1"/>
</dbReference>
<evidence type="ECO:0000256" key="6">
    <source>
        <dbReference type="ARBA" id="ARBA00022917"/>
    </source>
</evidence>
<dbReference type="InterPro" id="IPR031157">
    <property type="entry name" value="G_TR_CS"/>
</dbReference>
<dbReference type="GO" id="GO:0005737">
    <property type="term" value="C:cytoplasm"/>
    <property type="evidence" value="ECO:0007669"/>
    <property type="project" value="UniProtKB-SubCell"/>
</dbReference>
<dbReference type="FunFam" id="3.40.50.300:FF:000211">
    <property type="entry name" value="Elongation factor 1-alpha"/>
    <property type="match status" value="1"/>
</dbReference>
<dbReference type="GO" id="GO:0005525">
    <property type="term" value="F:GTP binding"/>
    <property type="evidence" value="ECO:0007669"/>
    <property type="project" value="UniProtKB-UniRule"/>
</dbReference>
<dbReference type="AlphaFoldDB" id="A0A060N276"/>
<name>A0A060N276_ENTHI</name>
<dbReference type="Pfam" id="PF22594">
    <property type="entry name" value="GTP-eEF1A_C"/>
    <property type="match status" value="1"/>
</dbReference>
<evidence type="ECO:0000256" key="1">
    <source>
        <dbReference type="ARBA" id="ARBA00004496"/>
    </source>
</evidence>
<dbReference type="SUPFAM" id="SSF52540">
    <property type="entry name" value="P-loop containing nucleoside triphosphate hydrolases"/>
    <property type="match status" value="1"/>
</dbReference>
<comment type="function">
    <text evidence="8">This protein promotes the GTP-dependent binding of aminoacyl-tRNA to the A-site of ribosomes during protein biosynthesis.</text>
</comment>
<dbReference type="SUPFAM" id="SSF50465">
    <property type="entry name" value="EF-Tu/eEF-1alpha/eIF2-gamma C-terminal domain"/>
    <property type="match status" value="1"/>
</dbReference>
<keyword evidence="3" id="KW-0963">Cytoplasm</keyword>
<dbReference type="EMBL" id="AK419190">
    <property type="protein sequence ID" value="BAN37893.1"/>
    <property type="molecule type" value="mRNA"/>
</dbReference>
<reference evidence="10" key="1">
    <citation type="submission" date="2012-06" db="EMBL/GenBank/DDBJ databases">
        <title>Short 5' UTR of Entamoeba genes.</title>
        <authorList>
            <person name="Hiranuka K."/>
            <person name="Kumagai M."/>
            <person name="Wakaguri H."/>
            <person name="Suzuki Y."/>
            <person name="Sugano S."/>
            <person name="Watanabe J."/>
            <person name="Makioka A."/>
        </authorList>
    </citation>
    <scope>NUCLEOTIDE SEQUENCE</scope>
    <source>
        <strain evidence="10">HM-1:IMSS</strain>
    </source>
</reference>
<evidence type="ECO:0000259" key="9">
    <source>
        <dbReference type="PROSITE" id="PS51722"/>
    </source>
</evidence>
<evidence type="ECO:0000256" key="7">
    <source>
        <dbReference type="ARBA" id="ARBA00023134"/>
    </source>
</evidence>
<keyword evidence="5 8" id="KW-0251">Elongation factor</keyword>
<dbReference type="GO" id="GO:0003924">
    <property type="term" value="F:GTPase activity"/>
    <property type="evidence" value="ECO:0007669"/>
    <property type="project" value="UniProtKB-UniRule"/>
</dbReference>
<dbReference type="NCBIfam" id="NF008969">
    <property type="entry name" value="PRK12317.1"/>
    <property type="match status" value="1"/>
</dbReference>
<dbReference type="SUPFAM" id="SSF50447">
    <property type="entry name" value="Translation proteins"/>
    <property type="match status" value="1"/>
</dbReference>
<dbReference type="NCBIfam" id="TIGR00483">
    <property type="entry name" value="EF-1_alpha"/>
    <property type="match status" value="1"/>
</dbReference>
<dbReference type="InterPro" id="IPR050100">
    <property type="entry name" value="TRAFAC_GTPase_members"/>
</dbReference>
<comment type="similarity">
    <text evidence="2 8">Belongs to the TRAFAC class translation factor GTPase superfamily. Classic translation factor GTPase family. EF-Tu/EF-1A subfamily.</text>
</comment>
<dbReference type="HAMAP" id="MF_00118_A">
    <property type="entry name" value="EF_Tu_A"/>
    <property type="match status" value="1"/>
</dbReference>
<dbReference type="Pfam" id="PF03144">
    <property type="entry name" value="GTP_EFTU_D2"/>
    <property type="match status" value="1"/>
</dbReference>
<accession>A0A060N276</accession>
<evidence type="ECO:0000256" key="5">
    <source>
        <dbReference type="ARBA" id="ARBA00022768"/>
    </source>
</evidence>
<organism evidence="10">
    <name type="scientific">Entamoeba histolytica</name>
    <dbReference type="NCBI Taxonomy" id="5759"/>
    <lineage>
        <taxon>Eukaryota</taxon>
        <taxon>Amoebozoa</taxon>
        <taxon>Evosea</taxon>
        <taxon>Archamoebae</taxon>
        <taxon>Mastigamoebida</taxon>
        <taxon>Entamoebidae</taxon>
        <taxon>Entamoeba</taxon>
    </lineage>
</organism>
<feature type="domain" description="Tr-type G" evidence="9">
    <location>
        <begin position="5"/>
        <end position="228"/>
    </location>
</feature>
<sequence length="442" mass="48394">MPKEKTHINIVVIGHVDSGKSTTTGLLIYKCGGIDQRTIEKFEKESAEMGKGSFKYAWVLDNLKAERERGITIDISLWKFETSKYYFTIIDAPGHRDFIKNMITGTSQADVAILIVAAGTGEFEAGISKNGQTREHILLSYTLGVKQMIVGVNKMDAIQYKQERYEEIKKEISAFLKKTGYNPDKIPFVPISGFQGDNMIEPSTNMPWYKGPTLIGALDSVTPPERPVDKPLRLPLQDVYKISGIGTVPVGRVETGILKPGTIVQFAPSGVSSECKSIEMHHTALAQAIPGDNVGFNVRNLTVKDIKRGNVASDAKNQPAVGCEDFTAQVIVMNHPGQIRKGYTPVLDCHTSHIACKFEELLSKIDRRTGKSMEGGEPEYIKNGDSALVKIVPTKPLCVEEFAKFPPLGRFAVRDMKQTVAVGVVKAVTPRAANASAAGKKK</sequence>
<dbReference type="InterPro" id="IPR027417">
    <property type="entry name" value="P-loop_NTPase"/>
</dbReference>
<dbReference type="CDD" id="cd03705">
    <property type="entry name" value="EF1_alpha_III"/>
    <property type="match status" value="1"/>
</dbReference>
<dbReference type="GO" id="GO:0030175">
    <property type="term" value="C:filopodium"/>
    <property type="evidence" value="ECO:0007669"/>
    <property type="project" value="UniProtKB-ARBA"/>
</dbReference>
<dbReference type="GO" id="GO:0003785">
    <property type="term" value="F:actin monomer binding"/>
    <property type="evidence" value="ECO:0007669"/>
    <property type="project" value="UniProtKB-ARBA"/>
</dbReference>
<dbReference type="InterPro" id="IPR004161">
    <property type="entry name" value="EFTu-like_2"/>
</dbReference>
<evidence type="ECO:0000256" key="8">
    <source>
        <dbReference type="RuleBase" id="RU000325"/>
    </source>
</evidence>
<dbReference type="PRINTS" id="PR00315">
    <property type="entry name" value="ELONGATNFCT"/>
</dbReference>
<dbReference type="VEuPathDB" id="AmoebaDB:EHI8A_141130"/>
<dbReference type="GO" id="GO:0003746">
    <property type="term" value="F:translation elongation factor activity"/>
    <property type="evidence" value="ECO:0007669"/>
    <property type="project" value="UniProtKB-UniRule"/>
</dbReference>
<dbReference type="InterPro" id="IPR009001">
    <property type="entry name" value="Transl_elong_EF1A/Init_IF2_C"/>
</dbReference>
<dbReference type="Gene3D" id="3.40.50.300">
    <property type="entry name" value="P-loop containing nucleotide triphosphate hydrolases"/>
    <property type="match status" value="1"/>
</dbReference>
<evidence type="ECO:0000256" key="2">
    <source>
        <dbReference type="ARBA" id="ARBA00007249"/>
    </source>
</evidence>
<dbReference type="InterPro" id="IPR004539">
    <property type="entry name" value="Transl_elong_EF1A_euk/arc"/>
</dbReference>